<feature type="coiled-coil region" evidence="3">
    <location>
        <begin position="15"/>
        <end position="49"/>
    </location>
</feature>
<dbReference type="InterPro" id="IPR043446">
    <property type="entry name" value="Neurabin-like"/>
</dbReference>
<dbReference type="GO" id="GO:0005737">
    <property type="term" value="C:cytoplasm"/>
    <property type="evidence" value="ECO:0007669"/>
    <property type="project" value="TreeGrafter"/>
</dbReference>
<evidence type="ECO:0000256" key="1">
    <source>
        <dbReference type="ARBA" id="ARBA00022553"/>
    </source>
</evidence>
<dbReference type="AlphaFoldDB" id="A0A8C5RH02"/>
<evidence type="ECO:0000313" key="4">
    <source>
        <dbReference type="Ensembl" id="ENSLLTP00000002607.1"/>
    </source>
</evidence>
<keyword evidence="5" id="KW-1185">Reference proteome</keyword>
<dbReference type="GO" id="GO:0007015">
    <property type="term" value="P:actin filament organization"/>
    <property type="evidence" value="ECO:0007669"/>
    <property type="project" value="TreeGrafter"/>
</dbReference>
<proteinExistence type="predicted"/>
<dbReference type="GO" id="GO:0051015">
    <property type="term" value="F:actin filament binding"/>
    <property type="evidence" value="ECO:0007669"/>
    <property type="project" value="TreeGrafter"/>
</dbReference>
<organism evidence="4 5">
    <name type="scientific">Laticauda laticaudata</name>
    <name type="common">Blue-ringed sea krait</name>
    <name type="synonym">Blue-lipped sea krait</name>
    <dbReference type="NCBI Taxonomy" id="8630"/>
    <lineage>
        <taxon>Eukaryota</taxon>
        <taxon>Metazoa</taxon>
        <taxon>Chordata</taxon>
        <taxon>Craniata</taxon>
        <taxon>Vertebrata</taxon>
        <taxon>Euteleostomi</taxon>
        <taxon>Lepidosauria</taxon>
        <taxon>Squamata</taxon>
        <taxon>Bifurcata</taxon>
        <taxon>Unidentata</taxon>
        <taxon>Episquamata</taxon>
        <taxon>Toxicofera</taxon>
        <taxon>Serpentes</taxon>
        <taxon>Colubroidea</taxon>
        <taxon>Elapidae</taxon>
        <taxon>Laticaudinae</taxon>
        <taxon>Laticauda</taxon>
    </lineage>
</organism>
<dbReference type="Ensembl" id="ENSLLTT00000002713.1">
    <property type="protein sequence ID" value="ENSLLTP00000002607.1"/>
    <property type="gene ID" value="ENSLLTG00000001999.1"/>
</dbReference>
<reference evidence="4" key="2">
    <citation type="submission" date="2025-09" db="UniProtKB">
        <authorList>
            <consortium name="Ensembl"/>
        </authorList>
    </citation>
    <scope>IDENTIFICATION</scope>
</reference>
<dbReference type="GO" id="GO:0019722">
    <property type="term" value="P:calcium-mediated signaling"/>
    <property type="evidence" value="ECO:0007669"/>
    <property type="project" value="TreeGrafter"/>
</dbReference>
<accession>A0A8C5RH02</accession>
<name>A0A8C5RH02_LATLA</name>
<reference evidence="4" key="1">
    <citation type="submission" date="2025-08" db="UniProtKB">
        <authorList>
            <consortium name="Ensembl"/>
        </authorList>
    </citation>
    <scope>IDENTIFICATION</scope>
</reference>
<evidence type="ECO:0000256" key="2">
    <source>
        <dbReference type="ARBA" id="ARBA00023054"/>
    </source>
</evidence>
<dbReference type="GO" id="GO:0030425">
    <property type="term" value="C:dendrite"/>
    <property type="evidence" value="ECO:0007669"/>
    <property type="project" value="TreeGrafter"/>
</dbReference>
<dbReference type="GO" id="GO:0014069">
    <property type="term" value="C:postsynaptic density"/>
    <property type="evidence" value="ECO:0007669"/>
    <property type="project" value="TreeGrafter"/>
</dbReference>
<dbReference type="PANTHER" id="PTHR16154">
    <property type="entry name" value="NEURABIN"/>
    <property type="match status" value="1"/>
</dbReference>
<keyword evidence="2 3" id="KW-0175">Coiled coil</keyword>
<dbReference type="GeneTree" id="ENSGT00940000155538"/>
<dbReference type="GO" id="GO:0015629">
    <property type="term" value="C:actin cytoskeleton"/>
    <property type="evidence" value="ECO:0007669"/>
    <property type="project" value="TreeGrafter"/>
</dbReference>
<evidence type="ECO:0000256" key="3">
    <source>
        <dbReference type="SAM" id="Coils"/>
    </source>
</evidence>
<evidence type="ECO:0000313" key="5">
    <source>
        <dbReference type="Proteomes" id="UP000694406"/>
    </source>
</evidence>
<keyword evidence="1" id="KW-0597">Phosphoprotein</keyword>
<sequence length="98" mass="11942">MAKIEAYWVEAQTLCHNVNDHLKDSQDQYQALEKKYNKAKKVIKDFQQRELEYIQYHHDDKKKIEDLEKDHFLEVQHLQTRVKNFATFIYFVSIINLL</sequence>
<protein>
    <submittedName>
        <fullName evidence="4">Uncharacterized protein</fullName>
    </submittedName>
</protein>
<dbReference type="PANTHER" id="PTHR16154:SF22">
    <property type="entry name" value="NEURABIN-1"/>
    <property type="match status" value="1"/>
</dbReference>
<dbReference type="Proteomes" id="UP000694406">
    <property type="component" value="Unplaced"/>
</dbReference>
<dbReference type="GO" id="GO:0031175">
    <property type="term" value="P:neuron projection development"/>
    <property type="evidence" value="ECO:0007669"/>
    <property type="project" value="TreeGrafter"/>
</dbReference>